<evidence type="ECO:0000256" key="3">
    <source>
        <dbReference type="ARBA" id="ARBA00023242"/>
    </source>
</evidence>
<dbReference type="InterPro" id="IPR001356">
    <property type="entry name" value="HD"/>
</dbReference>
<reference evidence="9" key="1">
    <citation type="submission" date="2025-08" db="UniProtKB">
        <authorList>
            <consortium name="RefSeq"/>
        </authorList>
    </citation>
    <scope>IDENTIFICATION</scope>
    <source>
        <tissue evidence="9">Tentacle</tissue>
    </source>
</reference>
<organism evidence="8 9">
    <name type="scientific">Actinia tenebrosa</name>
    <name type="common">Australian red waratah sea anemone</name>
    <dbReference type="NCBI Taxonomy" id="6105"/>
    <lineage>
        <taxon>Eukaryota</taxon>
        <taxon>Metazoa</taxon>
        <taxon>Cnidaria</taxon>
        <taxon>Anthozoa</taxon>
        <taxon>Hexacorallia</taxon>
        <taxon>Actiniaria</taxon>
        <taxon>Actiniidae</taxon>
        <taxon>Actinia</taxon>
    </lineage>
</organism>
<dbReference type="PANTHER" id="PTHR45664:SF12">
    <property type="entry name" value="PANCREAS_DUODENUM HOMEOBOX PROTEIN 1"/>
    <property type="match status" value="1"/>
</dbReference>
<accession>A0A6P8HH35</accession>
<dbReference type="InterPro" id="IPR017970">
    <property type="entry name" value="Homeobox_CS"/>
</dbReference>
<dbReference type="InterPro" id="IPR009057">
    <property type="entry name" value="Homeodomain-like_sf"/>
</dbReference>
<dbReference type="Pfam" id="PF00046">
    <property type="entry name" value="Homeodomain"/>
    <property type="match status" value="1"/>
</dbReference>
<evidence type="ECO:0000259" key="7">
    <source>
        <dbReference type="PROSITE" id="PS50071"/>
    </source>
</evidence>
<keyword evidence="8" id="KW-1185">Reference proteome</keyword>
<dbReference type="GO" id="GO:0000981">
    <property type="term" value="F:DNA-binding transcription factor activity, RNA polymerase II-specific"/>
    <property type="evidence" value="ECO:0007669"/>
    <property type="project" value="InterPro"/>
</dbReference>
<evidence type="ECO:0000256" key="1">
    <source>
        <dbReference type="ARBA" id="ARBA00023125"/>
    </source>
</evidence>
<comment type="subcellular location">
    <subcellularLocation>
        <location evidence="4 5">Nucleus</location>
    </subcellularLocation>
</comment>
<sequence length="260" mass="29766">MSTLAMQSPQTYPAYYGGGLQNKEPQNHTNPLDFSYSQCRMQSPSYYNQNALPNFMSMSQTSHNAQVNGYNTEPVPPFQHGQLPNQTTAETSPVDHGHQPYFPNQQEPNQNCSFHQYAWLKSTAPENWWHNASSTNAWSNRTEGKRKRTAYTRKQLLELEKEFHFNHFLTKERRSEMATQLNLTERQVKIWFQNRRMKWKKCNAQALTKTKSPSSATGGMPSSTRQDLHMTNSTSASQLNADSLGNSNSQIQNCMGFRGT</sequence>
<keyword evidence="2 4" id="KW-0371">Homeobox</keyword>
<evidence type="ECO:0000313" key="9">
    <source>
        <dbReference type="RefSeq" id="XP_031554273.1"/>
    </source>
</evidence>
<protein>
    <submittedName>
        <fullName evidence="9">Homeobox protein Hox-B4-like isoform X1</fullName>
    </submittedName>
</protein>
<dbReference type="InterPro" id="IPR000047">
    <property type="entry name" value="HTH_motif"/>
</dbReference>
<keyword evidence="3 4" id="KW-0539">Nucleus</keyword>
<dbReference type="SUPFAM" id="SSF46689">
    <property type="entry name" value="Homeodomain-like"/>
    <property type="match status" value="1"/>
</dbReference>
<evidence type="ECO:0000256" key="5">
    <source>
        <dbReference type="RuleBase" id="RU000682"/>
    </source>
</evidence>
<gene>
    <name evidence="9" type="primary">LOC116291262</name>
</gene>
<dbReference type="PANTHER" id="PTHR45664">
    <property type="entry name" value="PROTEIN ZERKNUELLT 1-RELATED"/>
    <property type="match status" value="1"/>
</dbReference>
<dbReference type="SMART" id="SM00389">
    <property type="entry name" value="HOX"/>
    <property type="match status" value="1"/>
</dbReference>
<dbReference type="GO" id="GO:0005634">
    <property type="term" value="C:nucleus"/>
    <property type="evidence" value="ECO:0007669"/>
    <property type="project" value="UniProtKB-SubCell"/>
</dbReference>
<feature type="compositionally biased region" description="Polar residues" evidence="6">
    <location>
        <begin position="205"/>
        <end position="253"/>
    </location>
</feature>
<dbReference type="Gene3D" id="1.10.10.60">
    <property type="entry name" value="Homeodomain-like"/>
    <property type="match status" value="1"/>
</dbReference>
<dbReference type="GO" id="GO:0045944">
    <property type="term" value="P:positive regulation of transcription by RNA polymerase II"/>
    <property type="evidence" value="ECO:0007669"/>
    <property type="project" value="UniProtKB-ARBA"/>
</dbReference>
<dbReference type="RefSeq" id="XP_031554273.1">
    <property type="nucleotide sequence ID" value="XM_031698413.1"/>
</dbReference>
<dbReference type="PROSITE" id="PS50071">
    <property type="entry name" value="HOMEOBOX_2"/>
    <property type="match status" value="1"/>
</dbReference>
<evidence type="ECO:0000256" key="4">
    <source>
        <dbReference type="PROSITE-ProRule" id="PRU00108"/>
    </source>
</evidence>
<evidence type="ECO:0000313" key="8">
    <source>
        <dbReference type="Proteomes" id="UP000515163"/>
    </source>
</evidence>
<dbReference type="InParanoid" id="A0A6P8HH35"/>
<feature type="domain" description="Homeobox" evidence="7">
    <location>
        <begin position="142"/>
        <end position="202"/>
    </location>
</feature>
<feature type="region of interest" description="Disordered" evidence="6">
    <location>
        <begin position="205"/>
        <end position="260"/>
    </location>
</feature>
<keyword evidence="1 4" id="KW-0238">DNA-binding</keyword>
<dbReference type="Proteomes" id="UP000515163">
    <property type="component" value="Unplaced"/>
</dbReference>
<evidence type="ECO:0000256" key="6">
    <source>
        <dbReference type="SAM" id="MobiDB-lite"/>
    </source>
</evidence>
<proteinExistence type="predicted"/>
<dbReference type="PROSITE" id="PS00027">
    <property type="entry name" value="HOMEOBOX_1"/>
    <property type="match status" value="1"/>
</dbReference>
<dbReference type="GO" id="GO:0000978">
    <property type="term" value="F:RNA polymerase II cis-regulatory region sequence-specific DNA binding"/>
    <property type="evidence" value="ECO:0007669"/>
    <property type="project" value="TreeGrafter"/>
</dbReference>
<dbReference type="AlphaFoldDB" id="A0A6P8HH35"/>
<dbReference type="OrthoDB" id="6159439at2759"/>
<dbReference type="PRINTS" id="PR00024">
    <property type="entry name" value="HOMEOBOX"/>
</dbReference>
<dbReference type="KEGG" id="aten:116291262"/>
<dbReference type="FunCoup" id="A0A6P8HH35">
    <property type="interactions" value="178"/>
</dbReference>
<evidence type="ECO:0000256" key="2">
    <source>
        <dbReference type="ARBA" id="ARBA00023155"/>
    </source>
</evidence>
<dbReference type="PRINTS" id="PR00031">
    <property type="entry name" value="HTHREPRESSR"/>
</dbReference>
<feature type="DNA-binding region" description="Homeobox" evidence="4">
    <location>
        <begin position="144"/>
        <end position="203"/>
    </location>
</feature>
<dbReference type="InterPro" id="IPR020479">
    <property type="entry name" value="HD_metazoa"/>
</dbReference>
<dbReference type="GeneID" id="116291262"/>
<dbReference type="CDD" id="cd00086">
    <property type="entry name" value="homeodomain"/>
    <property type="match status" value="1"/>
</dbReference>
<name>A0A6P8HH35_ACTTE</name>